<keyword evidence="4 9" id="KW-1133">Transmembrane helix</keyword>
<feature type="transmembrane region" description="Helical" evidence="9">
    <location>
        <begin position="148"/>
        <end position="180"/>
    </location>
</feature>
<keyword evidence="2 8" id="KW-0808">Transferase</keyword>
<dbReference type="EMBL" id="HBHK01002622">
    <property type="protein sequence ID" value="CAD9665960.1"/>
    <property type="molecule type" value="Transcribed_RNA"/>
</dbReference>
<dbReference type="InterPro" id="IPR000462">
    <property type="entry name" value="CDP-OH_P_trans"/>
</dbReference>
<evidence type="ECO:0008006" key="11">
    <source>
        <dbReference type="Google" id="ProtNLM"/>
    </source>
</evidence>
<dbReference type="GO" id="GO:0005794">
    <property type="term" value="C:Golgi apparatus"/>
    <property type="evidence" value="ECO:0007669"/>
    <property type="project" value="TreeGrafter"/>
</dbReference>
<protein>
    <recommendedName>
        <fullName evidence="11">CDP-diacylglycerol--inositol 3-phosphatidyltransferase</fullName>
    </recommendedName>
</protein>
<keyword evidence="3 9" id="KW-0812">Transmembrane</keyword>
<dbReference type="PANTHER" id="PTHR15362">
    <property type="entry name" value="PHOSPHATIDYLINOSITOL SYNTHASE"/>
    <property type="match status" value="1"/>
</dbReference>
<comment type="subcellular location">
    <subcellularLocation>
        <location evidence="1">Membrane</location>
        <topology evidence="1">Multi-pass membrane protein</topology>
    </subcellularLocation>
</comment>
<evidence type="ECO:0000256" key="3">
    <source>
        <dbReference type="ARBA" id="ARBA00022692"/>
    </source>
</evidence>
<dbReference type="PROSITE" id="PS00379">
    <property type="entry name" value="CDP_ALCOHOL_P_TRANSF"/>
    <property type="match status" value="1"/>
</dbReference>
<dbReference type="Pfam" id="PF01066">
    <property type="entry name" value="CDP-OH_P_transf"/>
    <property type="match status" value="1"/>
</dbReference>
<dbReference type="AlphaFoldDB" id="A0A7S2RCI6"/>
<accession>A0A7S2RCI6</accession>
<name>A0A7S2RCI6_9STRA</name>
<comment type="similarity">
    <text evidence="8">Belongs to the CDP-alcohol phosphatidyltransferase class-I family.</text>
</comment>
<evidence type="ECO:0000256" key="7">
    <source>
        <dbReference type="ARBA" id="ARBA00023264"/>
    </source>
</evidence>
<evidence type="ECO:0000256" key="9">
    <source>
        <dbReference type="SAM" id="Phobius"/>
    </source>
</evidence>
<dbReference type="PANTHER" id="PTHR15362:SF4">
    <property type="entry name" value="CDP-DIACYLGLYCEROL--INOSITOL 3-PHOSPHATIDYLTRANSFERASE"/>
    <property type="match status" value="1"/>
</dbReference>
<dbReference type="GO" id="GO:0006661">
    <property type="term" value="P:phosphatidylinositol biosynthetic process"/>
    <property type="evidence" value="ECO:0007669"/>
    <property type="project" value="TreeGrafter"/>
</dbReference>
<keyword evidence="5" id="KW-0443">Lipid metabolism</keyword>
<evidence type="ECO:0000256" key="8">
    <source>
        <dbReference type="RuleBase" id="RU003750"/>
    </source>
</evidence>
<organism evidence="10">
    <name type="scientific">Mucochytrium quahogii</name>
    <dbReference type="NCBI Taxonomy" id="96639"/>
    <lineage>
        <taxon>Eukaryota</taxon>
        <taxon>Sar</taxon>
        <taxon>Stramenopiles</taxon>
        <taxon>Bigyra</taxon>
        <taxon>Labyrinthulomycetes</taxon>
        <taxon>Thraustochytrida</taxon>
        <taxon>Thraustochytriidae</taxon>
        <taxon>Mucochytrium</taxon>
    </lineage>
</organism>
<sequence length="207" mass="23177">MEVPVVLYLANIIDYFRIIALYYATVQFYKGEVYMFAAFYLISYALDAFDGMAARALNQTSKLGLYLDMIIDRISSALCLHLAATKVIEDNPTVYGTFAAAGLYTALILVELVSHGVVMYKSELGGFHQKEMESNSKVVRLYLDDKRFLFFACASFEAFSLSVVLGQPVLSLISLPGFLFRSLANTLRLRDILAFRAPEEAKTKKAK</sequence>
<dbReference type="GO" id="GO:0016020">
    <property type="term" value="C:membrane"/>
    <property type="evidence" value="ECO:0007669"/>
    <property type="project" value="UniProtKB-SubCell"/>
</dbReference>
<evidence type="ECO:0000256" key="2">
    <source>
        <dbReference type="ARBA" id="ARBA00022679"/>
    </source>
</evidence>
<evidence type="ECO:0000313" key="10">
    <source>
        <dbReference type="EMBL" id="CAD9665960.1"/>
    </source>
</evidence>
<feature type="transmembrane region" description="Helical" evidence="9">
    <location>
        <begin position="95"/>
        <end position="118"/>
    </location>
</feature>
<dbReference type="Gene3D" id="1.20.120.1760">
    <property type="match status" value="1"/>
</dbReference>
<dbReference type="InterPro" id="IPR048254">
    <property type="entry name" value="CDP_ALCOHOL_P_TRANSF_CS"/>
</dbReference>
<evidence type="ECO:0000256" key="1">
    <source>
        <dbReference type="ARBA" id="ARBA00004141"/>
    </source>
</evidence>
<proteinExistence type="inferred from homology"/>
<keyword evidence="7" id="KW-1208">Phospholipid metabolism</keyword>
<gene>
    <name evidence="10" type="ORF">QSP1433_LOCUS1548</name>
</gene>
<evidence type="ECO:0000256" key="5">
    <source>
        <dbReference type="ARBA" id="ARBA00023098"/>
    </source>
</evidence>
<dbReference type="InterPro" id="IPR043130">
    <property type="entry name" value="CDP-OH_PTrfase_TM_dom"/>
</dbReference>
<evidence type="ECO:0000256" key="4">
    <source>
        <dbReference type="ARBA" id="ARBA00022989"/>
    </source>
</evidence>
<evidence type="ECO:0000256" key="6">
    <source>
        <dbReference type="ARBA" id="ARBA00023136"/>
    </source>
</evidence>
<reference evidence="10" key="1">
    <citation type="submission" date="2021-01" db="EMBL/GenBank/DDBJ databases">
        <authorList>
            <person name="Corre E."/>
            <person name="Pelletier E."/>
            <person name="Niang G."/>
            <person name="Scheremetjew M."/>
            <person name="Finn R."/>
            <person name="Kale V."/>
            <person name="Holt S."/>
            <person name="Cochrane G."/>
            <person name="Meng A."/>
            <person name="Brown T."/>
            <person name="Cohen L."/>
        </authorList>
    </citation>
    <scope>NUCLEOTIDE SEQUENCE</scope>
    <source>
        <strain evidence="10">NY070348D</strain>
    </source>
</reference>
<keyword evidence="6 9" id="KW-0472">Membrane</keyword>
<dbReference type="GO" id="GO:0003881">
    <property type="term" value="F:CDP-diacylglycerol-inositol 3-phosphatidyltransferase activity"/>
    <property type="evidence" value="ECO:0007669"/>
    <property type="project" value="TreeGrafter"/>
</dbReference>